<evidence type="ECO:0000313" key="2">
    <source>
        <dbReference type="Proteomes" id="UP000005551"/>
    </source>
</evidence>
<organism evidence="1 2">
    <name type="scientific">Nitritalea halalkaliphila LW7</name>
    <dbReference type="NCBI Taxonomy" id="1189621"/>
    <lineage>
        <taxon>Bacteria</taxon>
        <taxon>Pseudomonadati</taxon>
        <taxon>Bacteroidota</taxon>
        <taxon>Cytophagia</taxon>
        <taxon>Cytophagales</taxon>
        <taxon>Cyclobacteriaceae</taxon>
        <taxon>Nitritalea</taxon>
    </lineage>
</organism>
<dbReference type="Proteomes" id="UP000005551">
    <property type="component" value="Unassembled WGS sequence"/>
</dbReference>
<dbReference type="RefSeq" id="WP_009054152.1">
    <property type="nucleotide sequence ID" value="NZ_AJYA01000015.1"/>
</dbReference>
<proteinExistence type="predicted"/>
<evidence type="ECO:0008006" key="3">
    <source>
        <dbReference type="Google" id="ProtNLM"/>
    </source>
</evidence>
<keyword evidence="2" id="KW-1185">Reference proteome</keyword>
<accession>I5C5Z2</accession>
<evidence type="ECO:0000313" key="1">
    <source>
        <dbReference type="EMBL" id="EIM77244.1"/>
    </source>
</evidence>
<dbReference type="STRING" id="1189621.A3SI_06644"/>
<gene>
    <name evidence="1" type="ORF">A3SI_06644</name>
</gene>
<reference evidence="1 2" key="1">
    <citation type="submission" date="2012-05" db="EMBL/GenBank/DDBJ databases">
        <title>Genome sequence of Nitritalea halalkaliphila LW7.</title>
        <authorList>
            <person name="Jangir P.K."/>
            <person name="Singh A."/>
            <person name="Shivaji S."/>
            <person name="Sharma R."/>
        </authorList>
    </citation>
    <scope>NUCLEOTIDE SEQUENCE [LARGE SCALE GENOMIC DNA]</scope>
    <source>
        <strain evidence="1 2">LW7</strain>
    </source>
</reference>
<name>I5C5Z2_9BACT</name>
<protein>
    <recommendedName>
        <fullName evidence="3">Group 1 glycosyl transferase</fullName>
    </recommendedName>
</protein>
<sequence length="245" mass="29098">MELVIATYIEHGAKLHWYQHGAYYGELNHGAQVRERRIADVYRTWGWKIEPKDEPWKAYRLMRFQQDYAKQQKSNRYPLLIVFGVINSAYTDTEFFTAYFKVFDQKIDKNKYPVIAARPRPFSRLFSNQKEVEFLKRYAYFTICSDLEPITQNIAESELIFQISVPATNFLECLAVKKPVVGILSNDQETEIVKPFYAFCKEKKILHDSLESVLAHINHLDVSSWWQEVVSDPRYHEFEKRFFNT</sequence>
<dbReference type="AlphaFoldDB" id="I5C5Z2"/>
<dbReference type="EMBL" id="AJYA01000015">
    <property type="protein sequence ID" value="EIM77244.1"/>
    <property type="molecule type" value="Genomic_DNA"/>
</dbReference>
<dbReference type="OrthoDB" id="329802at2"/>
<comment type="caution">
    <text evidence="1">The sequence shown here is derived from an EMBL/GenBank/DDBJ whole genome shotgun (WGS) entry which is preliminary data.</text>
</comment>